<feature type="compositionally biased region" description="Basic and acidic residues" evidence="1">
    <location>
        <begin position="20"/>
        <end position="30"/>
    </location>
</feature>
<reference evidence="4" key="1">
    <citation type="journal article" date="2019" name="Int. J. Syst. Evol. Microbiol.">
        <title>The Global Catalogue of Microorganisms (GCM) 10K type strain sequencing project: providing services to taxonomists for standard genome sequencing and annotation.</title>
        <authorList>
            <consortium name="The Broad Institute Genomics Platform"/>
            <consortium name="The Broad Institute Genome Sequencing Center for Infectious Disease"/>
            <person name="Wu L."/>
            <person name="Ma J."/>
        </authorList>
    </citation>
    <scope>NUCLEOTIDE SEQUENCE [LARGE SCALE GENOMIC DNA]</scope>
    <source>
        <strain evidence="4">JCM 16014</strain>
    </source>
</reference>
<feature type="region of interest" description="Disordered" evidence="1">
    <location>
        <begin position="290"/>
        <end position="326"/>
    </location>
</feature>
<dbReference type="PROSITE" id="PS50943">
    <property type="entry name" value="HTH_CROC1"/>
    <property type="match status" value="1"/>
</dbReference>
<feature type="compositionally biased region" description="Low complexity" evidence="1">
    <location>
        <begin position="66"/>
        <end position="86"/>
    </location>
</feature>
<evidence type="ECO:0000313" key="3">
    <source>
        <dbReference type="EMBL" id="GAA2032977.1"/>
    </source>
</evidence>
<feature type="domain" description="HTH cro/C1-type" evidence="2">
    <location>
        <begin position="104"/>
        <end position="135"/>
    </location>
</feature>
<feature type="compositionally biased region" description="Basic and acidic residues" evidence="1">
    <location>
        <begin position="315"/>
        <end position="326"/>
    </location>
</feature>
<feature type="compositionally biased region" description="Gly residues" evidence="1">
    <location>
        <begin position="297"/>
        <end position="306"/>
    </location>
</feature>
<name>A0ABP5FSL9_9ACTN</name>
<comment type="caution">
    <text evidence="3">The sequence shown here is derived from an EMBL/GenBank/DDBJ whole genome shotgun (WGS) entry which is preliminary data.</text>
</comment>
<keyword evidence="4" id="KW-1185">Reference proteome</keyword>
<evidence type="ECO:0000313" key="4">
    <source>
        <dbReference type="Proteomes" id="UP001500751"/>
    </source>
</evidence>
<gene>
    <name evidence="3" type="ORF">GCM10009839_36600</name>
</gene>
<dbReference type="InterPro" id="IPR050400">
    <property type="entry name" value="Bact_Cytoskel_RodZ"/>
</dbReference>
<dbReference type="SUPFAM" id="SSF47413">
    <property type="entry name" value="lambda repressor-like DNA-binding domains"/>
    <property type="match status" value="1"/>
</dbReference>
<feature type="compositionally biased region" description="Low complexity" evidence="1">
    <location>
        <begin position="39"/>
        <end position="55"/>
    </location>
</feature>
<dbReference type="Proteomes" id="UP001500751">
    <property type="component" value="Unassembled WGS sequence"/>
</dbReference>
<dbReference type="InterPro" id="IPR010982">
    <property type="entry name" value="Lambda_DNA-bd_dom_sf"/>
</dbReference>
<dbReference type="Pfam" id="PF13464">
    <property type="entry name" value="RodZ_C"/>
    <property type="match status" value="1"/>
</dbReference>
<dbReference type="PANTHER" id="PTHR34475:SF1">
    <property type="entry name" value="CYTOSKELETON PROTEIN RODZ"/>
    <property type="match status" value="1"/>
</dbReference>
<accession>A0ABP5FSL9</accession>
<feature type="region of interest" description="Disordered" evidence="1">
    <location>
        <begin position="189"/>
        <end position="258"/>
    </location>
</feature>
<dbReference type="RefSeq" id="WP_344666825.1">
    <property type="nucleotide sequence ID" value="NZ_BAAAQN010000019.1"/>
</dbReference>
<dbReference type="SMART" id="SM00530">
    <property type="entry name" value="HTH_XRE"/>
    <property type="match status" value="1"/>
</dbReference>
<organism evidence="3 4">
    <name type="scientific">Catenulispora yoronensis</name>
    <dbReference type="NCBI Taxonomy" id="450799"/>
    <lineage>
        <taxon>Bacteria</taxon>
        <taxon>Bacillati</taxon>
        <taxon>Actinomycetota</taxon>
        <taxon>Actinomycetes</taxon>
        <taxon>Catenulisporales</taxon>
        <taxon>Catenulisporaceae</taxon>
        <taxon>Catenulispora</taxon>
    </lineage>
</organism>
<feature type="compositionally biased region" description="Low complexity" evidence="1">
    <location>
        <begin position="209"/>
        <end position="248"/>
    </location>
</feature>
<sequence length="471" mass="46427">MGGQRAEDERDGAAVGLDEADGRRGERFSEDAAGGAGAGARTAARTGAEPAEPAPGQLPEQQPDKAAVPAAATGADGQDAAAAARAGEQFPSGLTDSQVLGRRLALARQQAGLSIEEVAAATRIRPGMVREIEAGDFIHCGGDVYARGHVRAIAKSVGVDPEPLIEAHPPVVPTELPARPRARIVARADQAAGKPGGQPGDSGKTAQPASSSGSSSESSSPTGGATAGPADGPADGSADGSAGASTASRPASAAVPTSAARDNAARFAARVPSRVIRPAAEGATLRISTNGYASAGTGTGTSGPGSGSLRPPQPGRKDDPGTIERHPKSANWTAAMLVALLGLVVFAGVQLVGGDGDKHAAALPAPAPKPAVVAPPPAPAPPPVPKDVEVSIAAVGADSWLNVTGADGRVIFDSLLPAGGTQSFKDAKQLGVTLGNASAVHMNLNGKDLGPAGGQGQVVHWTLNPTGAVNS</sequence>
<dbReference type="Gene3D" id="1.10.260.40">
    <property type="entry name" value="lambda repressor-like DNA-binding domains"/>
    <property type="match status" value="1"/>
</dbReference>
<evidence type="ECO:0000259" key="2">
    <source>
        <dbReference type="PROSITE" id="PS50943"/>
    </source>
</evidence>
<dbReference type="InterPro" id="IPR001387">
    <property type="entry name" value="Cro/C1-type_HTH"/>
</dbReference>
<dbReference type="Pfam" id="PF13413">
    <property type="entry name" value="HTH_25"/>
    <property type="match status" value="1"/>
</dbReference>
<dbReference type="InterPro" id="IPR025194">
    <property type="entry name" value="RodZ-like_C"/>
</dbReference>
<feature type="compositionally biased region" description="Basic and acidic residues" evidence="1">
    <location>
        <begin position="1"/>
        <end position="12"/>
    </location>
</feature>
<evidence type="ECO:0000256" key="1">
    <source>
        <dbReference type="SAM" id="MobiDB-lite"/>
    </source>
</evidence>
<proteinExistence type="predicted"/>
<protein>
    <recommendedName>
        <fullName evidence="2">HTH cro/C1-type domain-containing protein</fullName>
    </recommendedName>
</protein>
<dbReference type="PANTHER" id="PTHR34475">
    <property type="match status" value="1"/>
</dbReference>
<dbReference type="EMBL" id="BAAAQN010000019">
    <property type="protein sequence ID" value="GAA2032977.1"/>
    <property type="molecule type" value="Genomic_DNA"/>
</dbReference>
<feature type="region of interest" description="Disordered" evidence="1">
    <location>
        <begin position="1"/>
        <end position="86"/>
    </location>
</feature>
<dbReference type="CDD" id="cd00093">
    <property type="entry name" value="HTH_XRE"/>
    <property type="match status" value="1"/>
</dbReference>